<dbReference type="PROSITE" id="PS50928">
    <property type="entry name" value="ABC_TM1"/>
    <property type="match status" value="1"/>
</dbReference>
<dbReference type="RefSeq" id="WP_115849531.1">
    <property type="nucleotide sequence ID" value="NZ_QTUC01000001.1"/>
</dbReference>
<organism evidence="9 10">
    <name type="scientific">Thermasporomyces composti</name>
    <dbReference type="NCBI Taxonomy" id="696763"/>
    <lineage>
        <taxon>Bacteria</taxon>
        <taxon>Bacillati</taxon>
        <taxon>Actinomycetota</taxon>
        <taxon>Actinomycetes</taxon>
        <taxon>Propionibacteriales</taxon>
        <taxon>Nocardioidaceae</taxon>
        <taxon>Thermasporomyces</taxon>
    </lineage>
</organism>
<evidence type="ECO:0000256" key="5">
    <source>
        <dbReference type="ARBA" id="ARBA00022989"/>
    </source>
</evidence>
<comment type="caution">
    <text evidence="9">The sequence shown here is derived from an EMBL/GenBank/DDBJ whole genome shotgun (WGS) entry which is preliminary data.</text>
</comment>
<dbReference type="CDD" id="cd06261">
    <property type="entry name" value="TM_PBP2"/>
    <property type="match status" value="1"/>
</dbReference>
<evidence type="ECO:0000313" key="10">
    <source>
        <dbReference type="Proteomes" id="UP000256485"/>
    </source>
</evidence>
<evidence type="ECO:0000256" key="3">
    <source>
        <dbReference type="ARBA" id="ARBA00022475"/>
    </source>
</evidence>
<dbReference type="PANTHER" id="PTHR30193:SF1">
    <property type="entry name" value="ABC TRANSPORTER PERMEASE PROTEIN YESP-RELATED"/>
    <property type="match status" value="1"/>
</dbReference>
<dbReference type="InterPro" id="IPR000515">
    <property type="entry name" value="MetI-like"/>
</dbReference>
<proteinExistence type="inferred from homology"/>
<protein>
    <submittedName>
        <fullName evidence="9">Carbohydrate ABC transporter membrane protein 1 (CUT1 family)</fullName>
    </submittedName>
</protein>
<sequence>MAESTSLRRATATARRGAAARRARRRTLLGLAFASPWIVGALVFTLGPIAASAYYSFTDFNIFQPPTWVGLENYTALFGDDRFRTALWNTAYLTVLGVPLGLLLGLLTAMALNFPVRGQPIYRAVLYLPAIVPVVTATYVWRWLLNAQYGMINRLLELLHLPQPDWIGDPAWTKPAVLLISFWGIGTTTIIYLAALKEVPAHLYEAAEVDGANAWQRFRHVTWPLITPVTLFQLIVGIINSLQVFTQPYLLAQQRLNQASGGPENSLLTYSLYLFQNAFVHLKMGYAAAMAWILFLITVVLTALVLATSKRWVHYGSR</sequence>
<dbReference type="SUPFAM" id="SSF161098">
    <property type="entry name" value="MetI-like"/>
    <property type="match status" value="1"/>
</dbReference>
<dbReference type="Gene3D" id="1.10.3720.10">
    <property type="entry name" value="MetI-like"/>
    <property type="match status" value="1"/>
</dbReference>
<feature type="transmembrane region" description="Helical" evidence="7">
    <location>
        <begin position="28"/>
        <end position="55"/>
    </location>
</feature>
<feature type="transmembrane region" description="Helical" evidence="7">
    <location>
        <begin position="284"/>
        <end position="308"/>
    </location>
</feature>
<evidence type="ECO:0000313" key="9">
    <source>
        <dbReference type="EMBL" id="REF35805.1"/>
    </source>
</evidence>
<keyword evidence="4 7" id="KW-0812">Transmembrane</keyword>
<dbReference type="InterPro" id="IPR051393">
    <property type="entry name" value="ABC_transporter_permease"/>
</dbReference>
<comment type="similarity">
    <text evidence="7">Belongs to the binding-protein-dependent transport system permease family.</text>
</comment>
<evidence type="ECO:0000256" key="1">
    <source>
        <dbReference type="ARBA" id="ARBA00004651"/>
    </source>
</evidence>
<dbReference type="EMBL" id="QTUC01000001">
    <property type="protein sequence ID" value="REF35805.1"/>
    <property type="molecule type" value="Genomic_DNA"/>
</dbReference>
<evidence type="ECO:0000256" key="6">
    <source>
        <dbReference type="ARBA" id="ARBA00023136"/>
    </source>
</evidence>
<keyword evidence="6 7" id="KW-0472">Membrane</keyword>
<evidence type="ECO:0000256" key="4">
    <source>
        <dbReference type="ARBA" id="ARBA00022692"/>
    </source>
</evidence>
<dbReference type="OrthoDB" id="9804439at2"/>
<dbReference type="Pfam" id="PF00528">
    <property type="entry name" value="BPD_transp_1"/>
    <property type="match status" value="1"/>
</dbReference>
<keyword evidence="10" id="KW-1185">Reference proteome</keyword>
<reference evidence="9 10" key="1">
    <citation type="submission" date="2018-08" db="EMBL/GenBank/DDBJ databases">
        <title>Sequencing the genomes of 1000 actinobacteria strains.</title>
        <authorList>
            <person name="Klenk H.-P."/>
        </authorList>
    </citation>
    <scope>NUCLEOTIDE SEQUENCE [LARGE SCALE GENOMIC DNA]</scope>
    <source>
        <strain evidence="9 10">DSM 22891</strain>
    </source>
</reference>
<evidence type="ECO:0000259" key="8">
    <source>
        <dbReference type="PROSITE" id="PS50928"/>
    </source>
</evidence>
<keyword evidence="2 7" id="KW-0813">Transport</keyword>
<feature type="domain" description="ABC transmembrane type-1" evidence="8">
    <location>
        <begin position="87"/>
        <end position="305"/>
    </location>
</feature>
<feature type="transmembrane region" description="Helical" evidence="7">
    <location>
        <begin position="124"/>
        <end position="144"/>
    </location>
</feature>
<dbReference type="GO" id="GO:0005886">
    <property type="term" value="C:plasma membrane"/>
    <property type="evidence" value="ECO:0007669"/>
    <property type="project" value="UniProtKB-SubCell"/>
</dbReference>
<evidence type="ECO:0000256" key="7">
    <source>
        <dbReference type="RuleBase" id="RU363032"/>
    </source>
</evidence>
<feature type="transmembrane region" description="Helical" evidence="7">
    <location>
        <begin position="225"/>
        <end position="245"/>
    </location>
</feature>
<dbReference type="AlphaFoldDB" id="A0A3D9V9Y1"/>
<dbReference type="Proteomes" id="UP000256485">
    <property type="component" value="Unassembled WGS sequence"/>
</dbReference>
<dbReference type="GO" id="GO:0055085">
    <property type="term" value="P:transmembrane transport"/>
    <property type="evidence" value="ECO:0007669"/>
    <property type="project" value="InterPro"/>
</dbReference>
<gene>
    <name evidence="9" type="ORF">DFJ64_1197</name>
</gene>
<keyword evidence="5 7" id="KW-1133">Transmembrane helix</keyword>
<accession>A0A3D9V9Y1</accession>
<keyword evidence="3" id="KW-1003">Cell membrane</keyword>
<dbReference type="InterPro" id="IPR035906">
    <property type="entry name" value="MetI-like_sf"/>
</dbReference>
<dbReference type="PANTHER" id="PTHR30193">
    <property type="entry name" value="ABC TRANSPORTER PERMEASE PROTEIN"/>
    <property type="match status" value="1"/>
</dbReference>
<feature type="transmembrane region" description="Helical" evidence="7">
    <location>
        <begin position="176"/>
        <end position="195"/>
    </location>
</feature>
<comment type="subcellular location">
    <subcellularLocation>
        <location evidence="1 7">Cell membrane</location>
        <topology evidence="1 7">Multi-pass membrane protein</topology>
    </subcellularLocation>
</comment>
<feature type="transmembrane region" description="Helical" evidence="7">
    <location>
        <begin position="91"/>
        <end position="112"/>
    </location>
</feature>
<name>A0A3D9V9Y1_THECX</name>
<evidence type="ECO:0000256" key="2">
    <source>
        <dbReference type="ARBA" id="ARBA00022448"/>
    </source>
</evidence>